<organism evidence="2 3">
    <name type="scientific">Phytophthora sojae (strain P6497)</name>
    <name type="common">Soybean stem and root rot agent</name>
    <name type="synonym">Phytophthora megasperma f. sp. glycines</name>
    <dbReference type="NCBI Taxonomy" id="1094619"/>
    <lineage>
        <taxon>Eukaryota</taxon>
        <taxon>Sar</taxon>
        <taxon>Stramenopiles</taxon>
        <taxon>Oomycota</taxon>
        <taxon>Peronosporomycetes</taxon>
        <taxon>Peronosporales</taxon>
        <taxon>Peronosporaceae</taxon>
        <taxon>Phytophthora</taxon>
    </lineage>
</organism>
<dbReference type="SMR" id="G5A9F1"/>
<dbReference type="AlphaFoldDB" id="G5A9F1"/>
<dbReference type="InterPro" id="IPR039323">
    <property type="entry name" value="ANKRD_45/46/60"/>
</dbReference>
<gene>
    <name evidence="2" type="ORF">PHYSODRAFT_355998</name>
</gene>
<evidence type="ECO:0000313" key="2">
    <source>
        <dbReference type="EMBL" id="EGZ08526.1"/>
    </source>
</evidence>
<dbReference type="SMART" id="SM00248">
    <property type="entry name" value="ANK"/>
    <property type="match status" value="2"/>
</dbReference>
<dbReference type="PANTHER" id="PTHR22677">
    <property type="entry name" value="ANKYRIN REPEAT DOMAIN-CONTAINING PROTEIN 60"/>
    <property type="match status" value="1"/>
</dbReference>
<dbReference type="InterPro" id="IPR036770">
    <property type="entry name" value="Ankyrin_rpt-contain_sf"/>
</dbReference>
<dbReference type="Proteomes" id="UP000002640">
    <property type="component" value="Unassembled WGS sequence"/>
</dbReference>
<dbReference type="Pfam" id="PF12796">
    <property type="entry name" value="Ank_2"/>
    <property type="match status" value="1"/>
</dbReference>
<feature type="repeat" description="ANK" evidence="1">
    <location>
        <begin position="36"/>
        <end position="68"/>
    </location>
</feature>
<dbReference type="PANTHER" id="PTHR22677:SF4">
    <property type="entry name" value="USHER SYNDROME TYPE-1G PROTEIN-LIKE PROTEIN"/>
    <property type="match status" value="1"/>
</dbReference>
<dbReference type="InParanoid" id="G5A9F1"/>
<dbReference type="PROSITE" id="PS50297">
    <property type="entry name" value="ANK_REP_REGION"/>
    <property type="match status" value="1"/>
</dbReference>
<dbReference type="InterPro" id="IPR002110">
    <property type="entry name" value="Ankyrin_rpt"/>
</dbReference>
<dbReference type="SUPFAM" id="SSF48403">
    <property type="entry name" value="Ankyrin repeat"/>
    <property type="match status" value="1"/>
</dbReference>
<feature type="repeat" description="ANK" evidence="1">
    <location>
        <begin position="66"/>
        <end position="98"/>
    </location>
</feature>
<dbReference type="PROSITE" id="PS50088">
    <property type="entry name" value="ANK_REPEAT"/>
    <property type="match status" value="2"/>
</dbReference>
<dbReference type="GeneID" id="20649916"/>
<evidence type="ECO:0000313" key="3">
    <source>
        <dbReference type="Proteomes" id="UP000002640"/>
    </source>
</evidence>
<protein>
    <submittedName>
        <fullName evidence="2">Uncharacterized protein</fullName>
    </submittedName>
</protein>
<sequence length="144" mass="15663">MGHTEVVIALLERNADKDKRLPINPMLLSSLAAVSYGETPLLIASYRGNKDIVTALLESGVCSDKRKRSALEKACEGGHTDVAQLLISHGAPTDDLDDRLSAITRYDEADAVKLLIESGMELQHSKSQASNLQGYLSRKARRST</sequence>
<dbReference type="Gene3D" id="1.25.40.20">
    <property type="entry name" value="Ankyrin repeat-containing domain"/>
    <property type="match status" value="1"/>
</dbReference>
<keyword evidence="1" id="KW-0040">ANK repeat</keyword>
<proteinExistence type="predicted"/>
<keyword evidence="3" id="KW-1185">Reference proteome</keyword>
<dbReference type="EMBL" id="JH159161">
    <property type="protein sequence ID" value="EGZ08526.1"/>
    <property type="molecule type" value="Genomic_DNA"/>
</dbReference>
<dbReference type="RefSeq" id="XP_009536698.1">
    <property type="nucleotide sequence ID" value="XM_009538403.1"/>
</dbReference>
<accession>G5A9F1</accession>
<name>G5A9F1_PHYSP</name>
<reference evidence="2 3" key="1">
    <citation type="journal article" date="2006" name="Science">
        <title>Phytophthora genome sequences uncover evolutionary origins and mechanisms of pathogenesis.</title>
        <authorList>
            <person name="Tyler B.M."/>
            <person name="Tripathy S."/>
            <person name="Zhang X."/>
            <person name="Dehal P."/>
            <person name="Jiang R.H."/>
            <person name="Aerts A."/>
            <person name="Arredondo F.D."/>
            <person name="Baxter L."/>
            <person name="Bensasson D."/>
            <person name="Beynon J.L."/>
            <person name="Chapman J."/>
            <person name="Damasceno C.M."/>
            <person name="Dorrance A.E."/>
            <person name="Dou D."/>
            <person name="Dickerman A.W."/>
            <person name="Dubchak I.L."/>
            <person name="Garbelotto M."/>
            <person name="Gijzen M."/>
            <person name="Gordon S.G."/>
            <person name="Govers F."/>
            <person name="Grunwald N.J."/>
            <person name="Huang W."/>
            <person name="Ivors K.L."/>
            <person name="Jones R.W."/>
            <person name="Kamoun S."/>
            <person name="Krampis K."/>
            <person name="Lamour K.H."/>
            <person name="Lee M.K."/>
            <person name="McDonald W.H."/>
            <person name="Medina M."/>
            <person name="Meijer H.J."/>
            <person name="Nordberg E.K."/>
            <person name="Maclean D.J."/>
            <person name="Ospina-Giraldo M.D."/>
            <person name="Morris P.F."/>
            <person name="Phuntumart V."/>
            <person name="Putnam N.H."/>
            <person name="Rash S."/>
            <person name="Rose J.K."/>
            <person name="Sakihama Y."/>
            <person name="Salamov A.A."/>
            <person name="Savidor A."/>
            <person name="Scheuring C.F."/>
            <person name="Smith B.M."/>
            <person name="Sobral B.W."/>
            <person name="Terry A."/>
            <person name="Torto-Alalibo T.A."/>
            <person name="Win J."/>
            <person name="Xu Z."/>
            <person name="Zhang H."/>
            <person name="Grigoriev I.V."/>
            <person name="Rokhsar D.S."/>
            <person name="Boore J.L."/>
        </authorList>
    </citation>
    <scope>NUCLEOTIDE SEQUENCE [LARGE SCALE GENOMIC DNA]</scope>
    <source>
        <strain evidence="2 3">P6497</strain>
    </source>
</reference>
<evidence type="ECO:0000256" key="1">
    <source>
        <dbReference type="PROSITE-ProRule" id="PRU00023"/>
    </source>
</evidence>
<dbReference type="KEGG" id="psoj:PHYSODRAFT_355998"/>